<evidence type="ECO:0000256" key="3">
    <source>
        <dbReference type="RuleBase" id="RU000363"/>
    </source>
</evidence>
<protein>
    <submittedName>
        <fullName evidence="5">Oxidoreductase, short chain dehydrogenase/reductase family protein</fullName>
    </submittedName>
</protein>
<dbReference type="STRING" id="1127696.HMPREF9134_01267"/>
<dbReference type="PIRSF" id="PIRSF000126">
    <property type="entry name" value="11-beta-HSD1"/>
    <property type="match status" value="1"/>
</dbReference>
<proteinExistence type="inferred from homology"/>
<evidence type="ECO:0000256" key="1">
    <source>
        <dbReference type="ARBA" id="ARBA00006484"/>
    </source>
</evidence>
<dbReference type="AlphaFoldDB" id="L1NBP0"/>
<organism evidence="5 6">
    <name type="scientific">Porphyromonas catoniae F0037</name>
    <dbReference type="NCBI Taxonomy" id="1127696"/>
    <lineage>
        <taxon>Bacteria</taxon>
        <taxon>Pseudomonadati</taxon>
        <taxon>Bacteroidota</taxon>
        <taxon>Bacteroidia</taxon>
        <taxon>Bacteroidales</taxon>
        <taxon>Porphyromonadaceae</taxon>
        <taxon>Porphyromonas</taxon>
    </lineage>
</organism>
<dbReference type="InterPro" id="IPR057326">
    <property type="entry name" value="KR_dom"/>
</dbReference>
<dbReference type="Pfam" id="PF00106">
    <property type="entry name" value="adh_short"/>
    <property type="match status" value="1"/>
</dbReference>
<gene>
    <name evidence="5" type="ORF">HMPREF9134_01267</name>
</gene>
<evidence type="ECO:0000313" key="5">
    <source>
        <dbReference type="EMBL" id="EKY00919.1"/>
    </source>
</evidence>
<accession>L1NBP0</accession>
<dbReference type="HOGENOM" id="CLU_010194_2_1_10"/>
<evidence type="ECO:0000313" key="6">
    <source>
        <dbReference type="Proteomes" id="UP000010408"/>
    </source>
</evidence>
<dbReference type="SMART" id="SM00822">
    <property type="entry name" value="PKS_KR"/>
    <property type="match status" value="1"/>
</dbReference>
<dbReference type="CDD" id="cd05233">
    <property type="entry name" value="SDR_c"/>
    <property type="match status" value="1"/>
</dbReference>
<reference evidence="5 6" key="1">
    <citation type="submission" date="2012-05" db="EMBL/GenBank/DDBJ databases">
        <authorList>
            <person name="Weinstock G."/>
            <person name="Sodergren E."/>
            <person name="Lobos E.A."/>
            <person name="Fulton L."/>
            <person name="Fulton R."/>
            <person name="Courtney L."/>
            <person name="Fronick C."/>
            <person name="O'Laughlin M."/>
            <person name="Godfrey J."/>
            <person name="Wilson R.M."/>
            <person name="Miner T."/>
            <person name="Farmer C."/>
            <person name="Delehaunty K."/>
            <person name="Cordes M."/>
            <person name="Minx P."/>
            <person name="Tomlinson C."/>
            <person name="Chen J."/>
            <person name="Wollam A."/>
            <person name="Pepin K.H."/>
            <person name="Bhonagiri V."/>
            <person name="Zhang X."/>
            <person name="Suruliraj S."/>
            <person name="Warren W."/>
            <person name="Mitreva M."/>
            <person name="Mardis E.R."/>
            <person name="Wilson R.K."/>
        </authorList>
    </citation>
    <scope>NUCLEOTIDE SEQUENCE [LARGE SCALE GENOMIC DNA]</scope>
    <source>
        <strain evidence="5 6">F0037</strain>
    </source>
</reference>
<dbReference type="EMBL" id="AMEQ01000035">
    <property type="protein sequence ID" value="EKY00919.1"/>
    <property type="molecule type" value="Genomic_DNA"/>
</dbReference>
<evidence type="ECO:0000259" key="4">
    <source>
        <dbReference type="SMART" id="SM00822"/>
    </source>
</evidence>
<evidence type="ECO:0000256" key="2">
    <source>
        <dbReference type="ARBA" id="ARBA00023002"/>
    </source>
</evidence>
<comment type="similarity">
    <text evidence="1 3">Belongs to the short-chain dehydrogenases/reductases (SDR) family.</text>
</comment>
<dbReference type="PANTHER" id="PTHR44196">
    <property type="entry name" value="DEHYDROGENASE/REDUCTASE SDR FAMILY MEMBER 7B"/>
    <property type="match status" value="1"/>
</dbReference>
<dbReference type="PRINTS" id="PR00081">
    <property type="entry name" value="GDHRDH"/>
</dbReference>
<dbReference type="PANTHER" id="PTHR44196:SF2">
    <property type="entry name" value="SHORT-CHAIN DEHYDROGENASE-RELATED"/>
    <property type="match status" value="1"/>
</dbReference>
<feature type="domain" description="Ketoreductase" evidence="4">
    <location>
        <begin position="3"/>
        <end position="189"/>
    </location>
</feature>
<dbReference type="PRINTS" id="PR00080">
    <property type="entry name" value="SDRFAMILY"/>
</dbReference>
<keyword evidence="2" id="KW-0560">Oxidoreductase</keyword>
<dbReference type="GO" id="GO:0016491">
    <property type="term" value="F:oxidoreductase activity"/>
    <property type="evidence" value="ECO:0007669"/>
    <property type="project" value="UniProtKB-KW"/>
</dbReference>
<dbReference type="SUPFAM" id="SSF51735">
    <property type="entry name" value="NAD(P)-binding Rossmann-fold domains"/>
    <property type="match status" value="1"/>
</dbReference>
<dbReference type="RefSeq" id="WP_005467329.1">
    <property type="nucleotide sequence ID" value="NZ_KB291031.1"/>
</dbReference>
<name>L1NBP0_9PORP</name>
<dbReference type="InterPro" id="IPR036291">
    <property type="entry name" value="NAD(P)-bd_dom_sf"/>
</dbReference>
<dbReference type="PATRIC" id="fig|1127696.3.peg.1142"/>
<comment type="caution">
    <text evidence="5">The sequence shown here is derived from an EMBL/GenBank/DDBJ whole genome shotgun (WGS) entry which is preliminary data.</text>
</comment>
<sequence>MRKVALITGASSGLGRELARVHASHGGDLVLVARRTDRLQELKEELETTHRVKVFILSQDLSHPTAARMIYDTLQAEGIQIDYLINNAGLGGQGSFAERTMEEDMNLLSVDIIALTRLTKLFLPDFLKRKSGRILNVSSTASLTPGPYQATYFAAKAYVTSLSEALWMETRGTGVTVTCVLPGGLSTEFGAQAGLEGTGLAQALIQSPYKVAIDSYQAMLRGKRRIISGVTWPQRLALKMIPFMPKILILVAALGLNKKEA</sequence>
<dbReference type="Proteomes" id="UP000010408">
    <property type="component" value="Unassembled WGS sequence"/>
</dbReference>
<dbReference type="eggNOG" id="COG0300">
    <property type="taxonomic scope" value="Bacteria"/>
</dbReference>
<dbReference type="InterPro" id="IPR002347">
    <property type="entry name" value="SDR_fam"/>
</dbReference>
<dbReference type="GO" id="GO:0016020">
    <property type="term" value="C:membrane"/>
    <property type="evidence" value="ECO:0007669"/>
    <property type="project" value="TreeGrafter"/>
</dbReference>
<dbReference type="Gene3D" id="3.40.50.720">
    <property type="entry name" value="NAD(P)-binding Rossmann-like Domain"/>
    <property type="match status" value="1"/>
</dbReference>